<keyword evidence="2" id="KW-1133">Transmembrane helix</keyword>
<sequence>MSVLPVTLYLFLSSLLVEWFAATLASLKVCILAENKKPFTNVELNTTSALANYTTEAVKKEEGTSRRETGTDEHRTRALQTSQVIMSQVRGGGPPTLTTILATNGMEMRLLSITKSLSRTLPLL</sequence>
<evidence type="ECO:0000256" key="2">
    <source>
        <dbReference type="SAM" id="Phobius"/>
    </source>
</evidence>
<evidence type="ECO:0000313" key="3">
    <source>
        <dbReference type="EMBL" id="CAD7193901.1"/>
    </source>
</evidence>
<gene>
    <name evidence="3" type="ORF">TDIB3V08_LOCUS341</name>
</gene>
<reference evidence="3" key="1">
    <citation type="submission" date="2020-11" db="EMBL/GenBank/DDBJ databases">
        <authorList>
            <person name="Tran Van P."/>
        </authorList>
    </citation>
    <scope>NUCLEOTIDE SEQUENCE</scope>
</reference>
<proteinExistence type="predicted"/>
<protein>
    <submittedName>
        <fullName evidence="3">Uncharacterized protein</fullName>
    </submittedName>
</protein>
<organism evidence="3">
    <name type="scientific">Timema douglasi</name>
    <name type="common">Walking stick</name>
    <dbReference type="NCBI Taxonomy" id="61478"/>
    <lineage>
        <taxon>Eukaryota</taxon>
        <taxon>Metazoa</taxon>
        <taxon>Ecdysozoa</taxon>
        <taxon>Arthropoda</taxon>
        <taxon>Hexapoda</taxon>
        <taxon>Insecta</taxon>
        <taxon>Pterygota</taxon>
        <taxon>Neoptera</taxon>
        <taxon>Polyneoptera</taxon>
        <taxon>Phasmatodea</taxon>
        <taxon>Timematodea</taxon>
        <taxon>Timematoidea</taxon>
        <taxon>Timematidae</taxon>
        <taxon>Timema</taxon>
    </lineage>
</organism>
<evidence type="ECO:0000256" key="1">
    <source>
        <dbReference type="SAM" id="MobiDB-lite"/>
    </source>
</evidence>
<feature type="region of interest" description="Disordered" evidence="1">
    <location>
        <begin position="57"/>
        <end position="78"/>
    </location>
</feature>
<feature type="transmembrane region" description="Helical" evidence="2">
    <location>
        <begin position="6"/>
        <end position="27"/>
    </location>
</feature>
<feature type="compositionally biased region" description="Basic and acidic residues" evidence="1">
    <location>
        <begin position="57"/>
        <end position="76"/>
    </location>
</feature>
<keyword evidence="2" id="KW-0812">Transmembrane</keyword>
<dbReference type="EMBL" id="OA564334">
    <property type="protein sequence ID" value="CAD7193901.1"/>
    <property type="molecule type" value="Genomic_DNA"/>
</dbReference>
<dbReference type="AlphaFoldDB" id="A0A7R8V9C4"/>
<keyword evidence="2" id="KW-0472">Membrane</keyword>
<accession>A0A7R8V9C4</accession>
<name>A0A7R8V9C4_TIMDO</name>